<accession>A0A224XDY4</accession>
<name>A0A224XDY4_9LACT</name>
<keyword evidence="1" id="KW-0812">Transmembrane</keyword>
<organism evidence="2 3">
    <name type="scientific">Pseudolactococcus reticulitermitis</name>
    <dbReference type="NCBI Taxonomy" id="2025039"/>
    <lineage>
        <taxon>Bacteria</taxon>
        <taxon>Bacillati</taxon>
        <taxon>Bacillota</taxon>
        <taxon>Bacilli</taxon>
        <taxon>Lactobacillales</taxon>
        <taxon>Streptococcaceae</taxon>
        <taxon>Pseudolactococcus</taxon>
    </lineage>
</organism>
<evidence type="ECO:0008006" key="4">
    <source>
        <dbReference type="Google" id="ProtNLM"/>
    </source>
</evidence>
<evidence type="ECO:0000313" key="2">
    <source>
        <dbReference type="EMBL" id="GAX48314.1"/>
    </source>
</evidence>
<keyword evidence="1" id="KW-1133">Transmembrane helix</keyword>
<dbReference type="EMBL" id="BEDT01000005">
    <property type="protein sequence ID" value="GAX48314.1"/>
    <property type="molecule type" value="Genomic_DNA"/>
</dbReference>
<dbReference type="Proteomes" id="UP000218689">
    <property type="component" value="Unassembled WGS sequence"/>
</dbReference>
<gene>
    <name evidence="2" type="ORF">RsY01_1930</name>
</gene>
<feature type="transmembrane region" description="Helical" evidence="1">
    <location>
        <begin position="149"/>
        <end position="171"/>
    </location>
</feature>
<dbReference type="AlphaFoldDB" id="A0A224XDY4"/>
<comment type="caution">
    <text evidence="2">The sequence shown here is derived from an EMBL/GenBank/DDBJ whole genome shotgun (WGS) entry which is preliminary data.</text>
</comment>
<protein>
    <recommendedName>
        <fullName evidence="4">Type VII secretion protein EssA</fullName>
    </recommendedName>
</protein>
<keyword evidence="1" id="KW-0472">Membrane</keyword>
<evidence type="ECO:0000313" key="3">
    <source>
        <dbReference type="Proteomes" id="UP000218689"/>
    </source>
</evidence>
<feature type="transmembrane region" description="Helical" evidence="1">
    <location>
        <begin position="28"/>
        <end position="48"/>
    </location>
</feature>
<evidence type="ECO:0000256" key="1">
    <source>
        <dbReference type="SAM" id="Phobius"/>
    </source>
</evidence>
<dbReference type="InterPro" id="IPR018920">
    <property type="entry name" value="EssA/YueC"/>
</dbReference>
<sequence length="186" mass="21590">MLKRLNNVMQKMQKVLVSKIQRLLGRFFALKCSGIFILVIVSLFSLYVQADSNGSLKINTDILTNNHILSGGVGEFPIRGELFSTDLTKVSEQNREEEKSIIHQAERIDFSNQTKDISEDKQSKKLLFKDYQPQVITKNSQEDVQQTNMVFWFAVPLLFFLLLLGIFAGRWRVQYKRKKSRSENIR</sequence>
<dbReference type="NCBIfam" id="TIGR03927">
    <property type="entry name" value="T7SS_EssA_Firm"/>
    <property type="match status" value="1"/>
</dbReference>
<reference evidence="3" key="1">
    <citation type="submission" date="2017-08" db="EMBL/GenBank/DDBJ databases">
        <title>Draft genome sequence of Lactococcus sp. strain Rs-Y01, isolated from the gut of the lower termite Reticulitermes speratus.</title>
        <authorList>
            <person name="Ohkuma M."/>
            <person name="Yuki M."/>
        </authorList>
    </citation>
    <scope>NUCLEOTIDE SEQUENCE [LARGE SCALE GENOMIC DNA]</scope>
    <source>
        <strain evidence="3">Rs-Y01</strain>
    </source>
</reference>
<proteinExistence type="predicted"/>
<keyword evidence="3" id="KW-1185">Reference proteome</keyword>